<dbReference type="InterPro" id="IPR022029">
    <property type="entry name" value="YoaR-like_PG-bd"/>
</dbReference>
<dbReference type="OrthoDB" id="9797191at2"/>
<dbReference type="Pfam" id="PF04294">
    <property type="entry name" value="VanW"/>
    <property type="match status" value="1"/>
</dbReference>
<dbReference type="Proteomes" id="UP000255036">
    <property type="component" value="Unassembled WGS sequence"/>
</dbReference>
<dbReference type="InterPro" id="IPR052913">
    <property type="entry name" value="Glycopeptide_resist_protein"/>
</dbReference>
<dbReference type="SMART" id="SM01208">
    <property type="entry name" value="G5"/>
    <property type="match status" value="1"/>
</dbReference>
<keyword evidence="1" id="KW-0732">Signal</keyword>
<reference evidence="4 5" key="1">
    <citation type="submission" date="2018-07" db="EMBL/GenBank/DDBJ databases">
        <title>Anaerosacharophilus polymeroproducens gen. nov. sp. nov., an anaerobic bacterium isolated from salt field.</title>
        <authorList>
            <person name="Kim W."/>
            <person name="Yang S.-H."/>
            <person name="Oh J."/>
            <person name="Lee J.-H."/>
            <person name="Kwon K.K."/>
        </authorList>
    </citation>
    <scope>NUCLEOTIDE SEQUENCE [LARGE SCALE GENOMIC DNA]</scope>
    <source>
        <strain evidence="4 5">MCWD5</strain>
    </source>
</reference>
<evidence type="ECO:0000313" key="5">
    <source>
        <dbReference type="Proteomes" id="UP000255036"/>
    </source>
</evidence>
<dbReference type="RefSeq" id="WP_115480807.1">
    <property type="nucleotide sequence ID" value="NZ_QRCT01000012.1"/>
</dbReference>
<proteinExistence type="predicted"/>
<dbReference type="Pfam" id="PF07501">
    <property type="entry name" value="G5"/>
    <property type="match status" value="1"/>
</dbReference>
<evidence type="ECO:0000256" key="1">
    <source>
        <dbReference type="ARBA" id="ARBA00022729"/>
    </source>
</evidence>
<dbReference type="PANTHER" id="PTHR35788:SF1">
    <property type="entry name" value="EXPORTED PROTEIN"/>
    <property type="match status" value="1"/>
</dbReference>
<dbReference type="EMBL" id="QRCT01000012">
    <property type="protein sequence ID" value="RDU24574.1"/>
    <property type="molecule type" value="Genomic_DNA"/>
</dbReference>
<protein>
    <recommendedName>
        <fullName evidence="3">G5 domain-containing protein</fullName>
    </recommendedName>
</protein>
<accession>A0A371AYA8</accession>
<keyword evidence="5" id="KW-1185">Reference proteome</keyword>
<dbReference type="AlphaFoldDB" id="A0A371AYA8"/>
<feature type="compositionally biased region" description="Basic and acidic residues" evidence="2">
    <location>
        <begin position="495"/>
        <end position="531"/>
    </location>
</feature>
<evidence type="ECO:0000256" key="2">
    <source>
        <dbReference type="SAM" id="MobiDB-lite"/>
    </source>
</evidence>
<dbReference type="InterPro" id="IPR011098">
    <property type="entry name" value="G5_dom"/>
</dbReference>
<gene>
    <name evidence="4" type="ORF">DWV06_03670</name>
</gene>
<dbReference type="PANTHER" id="PTHR35788">
    <property type="entry name" value="EXPORTED PROTEIN-RELATED"/>
    <property type="match status" value="1"/>
</dbReference>
<comment type="caution">
    <text evidence="4">The sequence shown here is derived from an EMBL/GenBank/DDBJ whole genome shotgun (WGS) entry which is preliminary data.</text>
</comment>
<feature type="domain" description="G5" evidence="3">
    <location>
        <begin position="371"/>
        <end position="447"/>
    </location>
</feature>
<dbReference type="Pfam" id="PF12229">
    <property type="entry name" value="PG_binding_4"/>
    <property type="match status" value="1"/>
</dbReference>
<sequence>MKKKLGLIFLACFIIIVGGAITLKTFAQSGSNDTINKGIQIENMDVSGLTQDEAQKKVEQYVSDMQNKSITLKVGSNTVGVAANELGLTWTNTGLVKKAFTLGRTGNIIKRYKDLKDLENEPKNFKIEYSLDNEKIKAVIQEKCIPFCQEAVDAKIERTASGFSITPEKEGITVNVDKSIEAITKFVKESWDGTNGNVEVSVEVSKPKVLAADLQNIKDSLGSFSTNYHTGTGRAQNVANGASKVNGSVVYPGEEFSVYKAVSPFSAENGYELAGSYENGSIVQTYGGGICQVSTTLYNAAIRAEMKITERSPHSMIVDYVQPSMDAAISGTWKDLKFVNNTDTPIYIEGYTGGGQITFSIFGKETRPANRRIEYQSETLTVSEPGTSIVSVGEAVGYVQETQKAHTGKTAKLWKVVYENDKVVSREEFNSSTYQASPRIISVGVSSANPEAVAAMQAAIASQNEDMCRQAASQWNDAALAAAAEAKAQQEAAEEAAKKENEKDKESKKDASKKDKPNDDKASDDNTKTDDTNTEEPVE</sequence>
<dbReference type="InterPro" id="IPR007391">
    <property type="entry name" value="Vancomycin_resist_VanW"/>
</dbReference>
<name>A0A371AYA8_9FIRM</name>
<evidence type="ECO:0000313" key="4">
    <source>
        <dbReference type="EMBL" id="RDU24574.1"/>
    </source>
</evidence>
<feature type="region of interest" description="Disordered" evidence="2">
    <location>
        <begin position="485"/>
        <end position="539"/>
    </location>
</feature>
<organism evidence="4 5">
    <name type="scientific">Anaerosacchariphilus polymeriproducens</name>
    <dbReference type="NCBI Taxonomy" id="1812858"/>
    <lineage>
        <taxon>Bacteria</taxon>
        <taxon>Bacillati</taxon>
        <taxon>Bacillota</taxon>
        <taxon>Clostridia</taxon>
        <taxon>Lachnospirales</taxon>
        <taxon>Lachnospiraceae</taxon>
        <taxon>Anaerosacchariphilus</taxon>
    </lineage>
</organism>
<evidence type="ECO:0000259" key="3">
    <source>
        <dbReference type="SMART" id="SM01208"/>
    </source>
</evidence>